<name>A0A2G9YYI2_9BACT</name>
<dbReference type="GO" id="GO:0051301">
    <property type="term" value="P:cell division"/>
    <property type="evidence" value="ECO:0007669"/>
    <property type="project" value="UniProtKB-KW"/>
</dbReference>
<dbReference type="InterPro" id="IPR050487">
    <property type="entry name" value="FtsQ_DivIB"/>
</dbReference>
<evidence type="ECO:0000259" key="7">
    <source>
        <dbReference type="Pfam" id="PF03799"/>
    </source>
</evidence>
<evidence type="ECO:0000256" key="5">
    <source>
        <dbReference type="ARBA" id="ARBA00023306"/>
    </source>
</evidence>
<evidence type="ECO:0000256" key="2">
    <source>
        <dbReference type="ARBA" id="ARBA00022618"/>
    </source>
</evidence>
<dbReference type="Pfam" id="PF08478">
    <property type="entry name" value="POTRA_1"/>
    <property type="match status" value="1"/>
</dbReference>
<dbReference type="AlphaFoldDB" id="A0A2G9YYI2"/>
<proteinExistence type="predicted"/>
<organism evidence="9 10">
    <name type="scientific">Candidatus Nealsonbacteria bacterium CG23_combo_of_CG06-09_8_20_14_all_37_18</name>
    <dbReference type="NCBI Taxonomy" id="1974720"/>
    <lineage>
        <taxon>Bacteria</taxon>
        <taxon>Candidatus Nealsoniibacteriota</taxon>
    </lineage>
</organism>
<evidence type="ECO:0000256" key="1">
    <source>
        <dbReference type="ARBA" id="ARBA00022475"/>
    </source>
</evidence>
<reference evidence="9 10" key="1">
    <citation type="submission" date="2017-09" db="EMBL/GenBank/DDBJ databases">
        <title>Depth-based differentiation of microbial function through sediment-hosted aquifers and enrichment of novel symbionts in the deep terrestrial subsurface.</title>
        <authorList>
            <person name="Probst A.J."/>
            <person name="Ladd B."/>
            <person name="Jarett J.K."/>
            <person name="Geller-Mcgrath D.E."/>
            <person name="Sieber C.M."/>
            <person name="Emerson J.B."/>
            <person name="Anantharaman K."/>
            <person name="Thomas B.C."/>
            <person name="Malmstrom R."/>
            <person name="Stieglmeier M."/>
            <person name="Klingl A."/>
            <person name="Woyke T."/>
            <person name="Ryan C.M."/>
            <person name="Banfield J.F."/>
        </authorList>
    </citation>
    <scope>NUCLEOTIDE SEQUENCE [LARGE SCALE GENOMIC DNA]</scope>
    <source>
        <strain evidence="9">CG23_combo_of_CG06-09_8_20_14_all_37_18</strain>
    </source>
</reference>
<evidence type="ECO:0000256" key="3">
    <source>
        <dbReference type="ARBA" id="ARBA00022692"/>
    </source>
</evidence>
<dbReference type="InterPro" id="IPR013685">
    <property type="entry name" value="POTRA_FtsQ_type"/>
</dbReference>
<keyword evidence="3 6" id="KW-0812">Transmembrane</keyword>
<dbReference type="Pfam" id="PF03799">
    <property type="entry name" value="FtsQ_DivIB_C"/>
    <property type="match status" value="1"/>
</dbReference>
<evidence type="ECO:0000313" key="9">
    <source>
        <dbReference type="EMBL" id="PIP24277.1"/>
    </source>
</evidence>
<evidence type="ECO:0000256" key="6">
    <source>
        <dbReference type="SAM" id="Phobius"/>
    </source>
</evidence>
<accession>A0A2G9YYI2</accession>
<keyword evidence="6" id="KW-0472">Membrane</keyword>
<gene>
    <name evidence="9" type="ORF">COX35_01535</name>
</gene>
<feature type="domain" description="Cell division protein FtsQ/DivIB C-terminal" evidence="7">
    <location>
        <begin position="149"/>
        <end position="266"/>
    </location>
</feature>
<keyword evidence="1" id="KW-1003">Cell membrane</keyword>
<keyword evidence="2" id="KW-0132">Cell division</keyword>
<dbReference type="InterPro" id="IPR005548">
    <property type="entry name" value="Cell_div_FtsQ/DivIB_C"/>
</dbReference>
<dbReference type="Proteomes" id="UP000229952">
    <property type="component" value="Unassembled WGS sequence"/>
</dbReference>
<keyword evidence="5" id="KW-0131">Cell cycle</keyword>
<feature type="domain" description="POTRA" evidence="8">
    <location>
        <begin position="46"/>
        <end position="122"/>
    </location>
</feature>
<dbReference type="PANTHER" id="PTHR37820">
    <property type="entry name" value="CELL DIVISION PROTEIN DIVIB"/>
    <property type="match status" value="1"/>
</dbReference>
<dbReference type="PANTHER" id="PTHR37820:SF1">
    <property type="entry name" value="CELL DIVISION PROTEIN FTSQ"/>
    <property type="match status" value="1"/>
</dbReference>
<comment type="caution">
    <text evidence="9">The sequence shown here is derived from an EMBL/GenBank/DDBJ whole genome shotgun (WGS) entry which is preliminary data.</text>
</comment>
<evidence type="ECO:0000313" key="10">
    <source>
        <dbReference type="Proteomes" id="UP000229952"/>
    </source>
</evidence>
<keyword evidence="4 6" id="KW-1133">Transmembrane helix</keyword>
<dbReference type="Gene3D" id="3.10.20.310">
    <property type="entry name" value="membrane protein fhac"/>
    <property type="match status" value="1"/>
</dbReference>
<evidence type="ECO:0000259" key="8">
    <source>
        <dbReference type="Pfam" id="PF08478"/>
    </source>
</evidence>
<evidence type="ECO:0000256" key="4">
    <source>
        <dbReference type="ARBA" id="ARBA00022989"/>
    </source>
</evidence>
<sequence length="276" mass="32436">MVKQHRKPHRFKKRKPIYRNRFFWLGLLILIFLFSTFYLLFFSKIFQVKEINIAGLQQVSEEQLNLLGEGKLENKILFFPTRSIFLVNLNKIREDILKKFPQIGKINFKRKFPDTLEILIEEKKPVAIFCQAHLSFTPENFGGQADECFLLDNTGIIFEQTDQKEGFPKIIGGEPIEPLTLGKKIVEKDYLESILEFQRELGENLKIDVKEFILGEGKLTALTFEGWQIYFDLTGNISEQILNLDLVLKEKISPENRGNLQYIDLRFGNRVYFKYK</sequence>
<dbReference type="GO" id="GO:0005886">
    <property type="term" value="C:plasma membrane"/>
    <property type="evidence" value="ECO:0007669"/>
    <property type="project" value="TreeGrafter"/>
</dbReference>
<protein>
    <submittedName>
        <fullName evidence="9">Uncharacterized protein</fullName>
    </submittedName>
</protein>
<dbReference type="EMBL" id="PCRQ01000039">
    <property type="protein sequence ID" value="PIP24277.1"/>
    <property type="molecule type" value="Genomic_DNA"/>
</dbReference>
<feature type="transmembrane region" description="Helical" evidence="6">
    <location>
        <begin position="21"/>
        <end position="41"/>
    </location>
</feature>